<evidence type="ECO:0000313" key="13">
    <source>
        <dbReference type="EMBL" id="CAK9018391.1"/>
    </source>
</evidence>
<keyword evidence="9 10" id="KW-0012">Acyltransferase</keyword>
<comment type="similarity">
    <text evidence="2 10">Belongs to the DHHC palmitoyltransferase family.</text>
</comment>
<feature type="compositionally biased region" description="Polar residues" evidence="11">
    <location>
        <begin position="730"/>
        <end position="743"/>
    </location>
</feature>
<protein>
    <recommendedName>
        <fullName evidence="10">Palmitoyltransferase</fullName>
        <ecNumber evidence="10">2.3.1.225</ecNumber>
    </recommendedName>
</protein>
<evidence type="ECO:0000256" key="5">
    <source>
        <dbReference type="ARBA" id="ARBA00022989"/>
    </source>
</evidence>
<evidence type="ECO:0000256" key="8">
    <source>
        <dbReference type="ARBA" id="ARBA00023288"/>
    </source>
</evidence>
<dbReference type="PANTHER" id="PTHR22883">
    <property type="entry name" value="ZINC FINGER DHHC DOMAIN CONTAINING PROTEIN"/>
    <property type="match status" value="1"/>
</dbReference>
<feature type="compositionally biased region" description="Polar residues" evidence="11">
    <location>
        <begin position="523"/>
        <end position="533"/>
    </location>
</feature>
<dbReference type="InterPro" id="IPR001594">
    <property type="entry name" value="Palmitoyltrfase_DHHC"/>
</dbReference>
<feature type="region of interest" description="Disordered" evidence="11">
    <location>
        <begin position="522"/>
        <end position="543"/>
    </location>
</feature>
<comment type="domain">
    <text evidence="10">The DHHC domain is required for palmitoyltransferase activity.</text>
</comment>
<dbReference type="PROSITE" id="PS50216">
    <property type="entry name" value="DHHC"/>
    <property type="match status" value="1"/>
</dbReference>
<evidence type="ECO:0000256" key="4">
    <source>
        <dbReference type="ARBA" id="ARBA00022692"/>
    </source>
</evidence>
<reference evidence="13 14" key="1">
    <citation type="submission" date="2024-02" db="EMBL/GenBank/DDBJ databases">
        <authorList>
            <person name="Chen Y."/>
            <person name="Shah S."/>
            <person name="Dougan E. K."/>
            <person name="Thang M."/>
            <person name="Chan C."/>
        </authorList>
    </citation>
    <scope>NUCLEOTIDE SEQUENCE [LARGE SCALE GENOMIC DNA]</scope>
</reference>
<comment type="catalytic activity">
    <reaction evidence="10">
        <text>L-cysteinyl-[protein] + hexadecanoyl-CoA = S-hexadecanoyl-L-cysteinyl-[protein] + CoA</text>
        <dbReference type="Rhea" id="RHEA:36683"/>
        <dbReference type="Rhea" id="RHEA-COMP:10131"/>
        <dbReference type="Rhea" id="RHEA-COMP:11032"/>
        <dbReference type="ChEBI" id="CHEBI:29950"/>
        <dbReference type="ChEBI" id="CHEBI:57287"/>
        <dbReference type="ChEBI" id="CHEBI:57379"/>
        <dbReference type="ChEBI" id="CHEBI:74151"/>
        <dbReference type="EC" id="2.3.1.225"/>
    </reaction>
</comment>
<evidence type="ECO:0000256" key="9">
    <source>
        <dbReference type="ARBA" id="ARBA00023315"/>
    </source>
</evidence>
<name>A0ABP0JVA8_9DINO</name>
<accession>A0ABP0JVA8</accession>
<dbReference type="PROSITE" id="PS50222">
    <property type="entry name" value="EF_HAND_2"/>
    <property type="match status" value="1"/>
</dbReference>
<keyword evidence="8" id="KW-0449">Lipoprotein</keyword>
<dbReference type="Gene3D" id="1.10.238.10">
    <property type="entry name" value="EF-hand"/>
    <property type="match status" value="1"/>
</dbReference>
<evidence type="ECO:0000256" key="7">
    <source>
        <dbReference type="ARBA" id="ARBA00023139"/>
    </source>
</evidence>
<gene>
    <name evidence="13" type="ORF">CCMP2556_LOCUS13252</name>
</gene>
<dbReference type="InterPro" id="IPR039859">
    <property type="entry name" value="PFA4/ZDH16/20/ERF2-like"/>
</dbReference>
<evidence type="ECO:0000256" key="10">
    <source>
        <dbReference type="RuleBase" id="RU079119"/>
    </source>
</evidence>
<keyword evidence="4 10" id="KW-0812">Transmembrane</keyword>
<keyword evidence="7" id="KW-0564">Palmitate</keyword>
<comment type="subcellular location">
    <subcellularLocation>
        <location evidence="1">Endomembrane system</location>
        <topology evidence="1">Multi-pass membrane protein</topology>
    </subcellularLocation>
</comment>
<evidence type="ECO:0000256" key="2">
    <source>
        <dbReference type="ARBA" id="ARBA00008574"/>
    </source>
</evidence>
<feature type="transmembrane region" description="Helical" evidence="10">
    <location>
        <begin position="210"/>
        <end position="234"/>
    </location>
</feature>
<evidence type="ECO:0000256" key="6">
    <source>
        <dbReference type="ARBA" id="ARBA00023136"/>
    </source>
</evidence>
<organism evidence="13 14">
    <name type="scientific">Durusdinium trenchii</name>
    <dbReference type="NCBI Taxonomy" id="1381693"/>
    <lineage>
        <taxon>Eukaryota</taxon>
        <taxon>Sar</taxon>
        <taxon>Alveolata</taxon>
        <taxon>Dinophyceae</taxon>
        <taxon>Suessiales</taxon>
        <taxon>Symbiodiniaceae</taxon>
        <taxon>Durusdinium</taxon>
    </lineage>
</organism>
<dbReference type="Pfam" id="PF01529">
    <property type="entry name" value="DHHC"/>
    <property type="match status" value="1"/>
</dbReference>
<dbReference type="PANTHER" id="PTHR22883:SF301">
    <property type="entry name" value="PALMITOYLTRANSFERASE ZDHHC12"/>
    <property type="match status" value="1"/>
</dbReference>
<evidence type="ECO:0000256" key="11">
    <source>
        <dbReference type="SAM" id="MobiDB-lite"/>
    </source>
</evidence>
<keyword evidence="3 10" id="KW-0808">Transferase</keyword>
<feature type="domain" description="EF-hand" evidence="12">
    <location>
        <begin position="576"/>
        <end position="611"/>
    </location>
</feature>
<sequence>MSVFYWTIAGYIIVGGGGVFLWGKEHGNSIFDRLYRIFCMHVPRLLKKALEKCFGKRAPACLDAAWVYVCYTSNPPGAALLRRSSQNSEELLVVVGSYATFVAYSHPHLPNRFISSIHKYIGFGIFSLCLAVWWRACTVGWPSDRSSKHTASSQSCQWDELIFHMSKCRSCDLVKPARSKHCSLCQRCVARFDHHCIWINNCVGVGNHRYFLGFLGIHLVICFYGFGLTATILYEIVVSKELFSAVFVRPDTQERFTATKLMVGQFRARLKLGGACGEYWPRRTQDEVRDEYHNQRNEQVELLEDAQPRTHSIAQEGPEGKDKIRLLNNEYNQVEVDHWWGEKTHAFLRTASRFPGKALFQSARHPLGTLTLRPNMEATVALPADLRQTGRLQGQAGNVDSGAKPKGTTLAEAMNKALMDKRDRGSFLGQACRRHQAGSGYGMYRGPCHPASWSPHETALVQGLKGWQVTESDQVTHAEALLHTDKLEMGKKYQCQLSSRLQRVAPDNSDYYFKPPNCEQNRKYSNLQENPESPRSRRARQMAAAAQQATLQKKPLLAQIRQPVAALERPRAGVAYNIRRLEEWFRLMDTNNSGEITVRKLIIGMMRYQDIMDLIYLLKEKSSGIWQLKPSERPTAGKLSRDDMQWVRGVLSELGQDGHSTMTWPEFVEFFRQSGLLLEYETRDELNSSSLGETSIAAHLKKQEDEEQRFQALFFSRERRGALAPRSSRRQSAPENCALAQTT</sequence>
<keyword evidence="5 10" id="KW-1133">Transmembrane helix</keyword>
<evidence type="ECO:0000259" key="12">
    <source>
        <dbReference type="PROSITE" id="PS50222"/>
    </source>
</evidence>
<keyword evidence="14" id="KW-1185">Reference proteome</keyword>
<dbReference type="InterPro" id="IPR002048">
    <property type="entry name" value="EF_hand_dom"/>
</dbReference>
<evidence type="ECO:0000256" key="3">
    <source>
        <dbReference type="ARBA" id="ARBA00022679"/>
    </source>
</evidence>
<dbReference type="EC" id="2.3.1.225" evidence="10"/>
<feature type="region of interest" description="Disordered" evidence="11">
    <location>
        <begin position="721"/>
        <end position="743"/>
    </location>
</feature>
<keyword evidence="6 10" id="KW-0472">Membrane</keyword>
<dbReference type="Proteomes" id="UP001642484">
    <property type="component" value="Unassembled WGS sequence"/>
</dbReference>
<dbReference type="InterPro" id="IPR011992">
    <property type="entry name" value="EF-hand-dom_pair"/>
</dbReference>
<comment type="caution">
    <text evidence="13">The sequence shown here is derived from an EMBL/GenBank/DDBJ whole genome shotgun (WGS) entry which is preliminary data.</text>
</comment>
<dbReference type="SUPFAM" id="SSF47473">
    <property type="entry name" value="EF-hand"/>
    <property type="match status" value="1"/>
</dbReference>
<evidence type="ECO:0000256" key="1">
    <source>
        <dbReference type="ARBA" id="ARBA00004127"/>
    </source>
</evidence>
<dbReference type="EMBL" id="CAXAMN010006646">
    <property type="protein sequence ID" value="CAK9018391.1"/>
    <property type="molecule type" value="Genomic_DNA"/>
</dbReference>
<evidence type="ECO:0000313" key="14">
    <source>
        <dbReference type="Proteomes" id="UP001642484"/>
    </source>
</evidence>
<feature type="transmembrane region" description="Helical" evidence="10">
    <location>
        <begin position="6"/>
        <end position="23"/>
    </location>
</feature>
<proteinExistence type="inferred from homology"/>